<reference evidence="2 3" key="1">
    <citation type="journal article" date="2014" name="Nat. Commun.">
        <title>Klebsormidium flaccidum genome reveals primary factors for plant terrestrial adaptation.</title>
        <authorList>
            <person name="Hori K."/>
            <person name="Maruyama F."/>
            <person name="Fujisawa T."/>
            <person name="Togashi T."/>
            <person name="Yamamoto N."/>
            <person name="Seo M."/>
            <person name="Sato S."/>
            <person name="Yamada T."/>
            <person name="Mori H."/>
            <person name="Tajima N."/>
            <person name="Moriyama T."/>
            <person name="Ikeuchi M."/>
            <person name="Watanabe M."/>
            <person name="Wada H."/>
            <person name="Kobayashi K."/>
            <person name="Saito M."/>
            <person name="Masuda T."/>
            <person name="Sasaki-Sekimoto Y."/>
            <person name="Mashiguchi K."/>
            <person name="Awai K."/>
            <person name="Shimojima M."/>
            <person name="Masuda S."/>
            <person name="Iwai M."/>
            <person name="Nobusawa T."/>
            <person name="Narise T."/>
            <person name="Kondo S."/>
            <person name="Saito H."/>
            <person name="Sato R."/>
            <person name="Murakawa M."/>
            <person name="Ihara Y."/>
            <person name="Oshima-Yamada Y."/>
            <person name="Ohtaka K."/>
            <person name="Satoh M."/>
            <person name="Sonobe K."/>
            <person name="Ishii M."/>
            <person name="Ohtani R."/>
            <person name="Kanamori-Sato M."/>
            <person name="Honoki R."/>
            <person name="Miyazaki D."/>
            <person name="Mochizuki H."/>
            <person name="Umetsu J."/>
            <person name="Higashi K."/>
            <person name="Shibata D."/>
            <person name="Kamiya Y."/>
            <person name="Sato N."/>
            <person name="Nakamura Y."/>
            <person name="Tabata S."/>
            <person name="Ida S."/>
            <person name="Kurokawa K."/>
            <person name="Ohta H."/>
        </authorList>
    </citation>
    <scope>NUCLEOTIDE SEQUENCE [LARGE SCALE GENOMIC DNA]</scope>
    <source>
        <strain evidence="2 3">NIES-2285</strain>
    </source>
</reference>
<evidence type="ECO:0000256" key="1">
    <source>
        <dbReference type="SAM" id="MobiDB-lite"/>
    </source>
</evidence>
<name>A0A1Y1ITA1_KLENI</name>
<organism evidence="2 3">
    <name type="scientific">Klebsormidium nitens</name>
    <name type="common">Green alga</name>
    <name type="synonym">Ulothrix nitens</name>
    <dbReference type="NCBI Taxonomy" id="105231"/>
    <lineage>
        <taxon>Eukaryota</taxon>
        <taxon>Viridiplantae</taxon>
        <taxon>Streptophyta</taxon>
        <taxon>Klebsormidiophyceae</taxon>
        <taxon>Klebsormidiales</taxon>
        <taxon>Klebsormidiaceae</taxon>
        <taxon>Klebsormidium</taxon>
    </lineage>
</organism>
<feature type="region of interest" description="Disordered" evidence="1">
    <location>
        <begin position="1"/>
        <end position="20"/>
    </location>
</feature>
<gene>
    <name evidence="2" type="ORF">KFL_010470030</name>
</gene>
<sequence length="375" mass="42531">MGPIPGETVRRRGVAPEAPAPVYFADEAGLSGAEAGEELEDPERAKKLEEAYDSAARAQELAIAKQNLRKRQQARSPEEKKACKGKKKKTREKRWIYEPLHAGSGGAADEFPKAEPVKLYHEVKPGMEQLVYLFIAWGVMDRHIPYHKPQVRKPKPQAKEPQKSEAVEKKGHHRRQKKKRGITKRWAPRISRPGGGASGGDPGEDPPDPEKKGSESPAEDEATPKEEEGKEEEEGIRGPFTHGLNQEDGFLDVLAKRGERGERGRGEMENHLTILERGFLRTPEAPSARTLITQSWRTSRADRKKGPQWNELKDNELHGYLKNWAHAVLEYKRASKKAGQDARTIIWYEFVYRALARAGTDLLKLFRRRREQREP</sequence>
<evidence type="ECO:0000313" key="2">
    <source>
        <dbReference type="EMBL" id="GAQ92551.1"/>
    </source>
</evidence>
<dbReference type="AlphaFoldDB" id="A0A1Y1ITA1"/>
<proteinExistence type="predicted"/>
<feature type="compositionally biased region" description="Basic and acidic residues" evidence="1">
    <location>
        <begin position="157"/>
        <end position="169"/>
    </location>
</feature>
<feature type="region of interest" description="Disordered" evidence="1">
    <location>
        <begin position="148"/>
        <end position="249"/>
    </location>
</feature>
<dbReference type="Proteomes" id="UP000054558">
    <property type="component" value="Unassembled WGS sequence"/>
</dbReference>
<feature type="region of interest" description="Disordered" evidence="1">
    <location>
        <begin position="65"/>
        <end position="110"/>
    </location>
</feature>
<protein>
    <submittedName>
        <fullName evidence="2">Uncharacterized protein</fullName>
    </submittedName>
</protein>
<keyword evidence="3" id="KW-1185">Reference proteome</keyword>
<accession>A0A1Y1ITA1</accession>
<feature type="compositionally biased region" description="Basic residues" evidence="1">
    <location>
        <begin position="170"/>
        <end position="187"/>
    </location>
</feature>
<evidence type="ECO:0000313" key="3">
    <source>
        <dbReference type="Proteomes" id="UP000054558"/>
    </source>
</evidence>
<dbReference type="EMBL" id="DF237996">
    <property type="protein sequence ID" value="GAQ92551.1"/>
    <property type="molecule type" value="Genomic_DNA"/>
</dbReference>
<feature type="compositionally biased region" description="Basic residues" evidence="1">
    <location>
        <begin position="83"/>
        <end position="92"/>
    </location>
</feature>